<dbReference type="Proteomes" id="UP000078200">
    <property type="component" value="Unassembled WGS sequence"/>
</dbReference>
<dbReference type="PANTHER" id="PTHR47961">
    <property type="entry name" value="DNA POLYMERASE THETA, PUTATIVE (AFU_ORTHOLOGUE AFUA_1G05260)-RELATED"/>
    <property type="match status" value="1"/>
</dbReference>
<keyword evidence="2" id="KW-0378">Hydrolase</keyword>
<evidence type="ECO:0000313" key="7">
    <source>
        <dbReference type="Proteomes" id="UP000078200"/>
    </source>
</evidence>
<reference evidence="6" key="1">
    <citation type="submission" date="2020-05" db="UniProtKB">
        <authorList>
            <consortium name="EnsemblMetazoa"/>
        </authorList>
    </citation>
    <scope>IDENTIFICATION</scope>
    <source>
        <strain evidence="6">TTRI</strain>
    </source>
</reference>
<accession>A0A1A9UYT8</accession>
<organism evidence="6 7">
    <name type="scientific">Glossina austeni</name>
    <name type="common">Savannah tsetse fly</name>
    <dbReference type="NCBI Taxonomy" id="7395"/>
    <lineage>
        <taxon>Eukaryota</taxon>
        <taxon>Metazoa</taxon>
        <taxon>Ecdysozoa</taxon>
        <taxon>Arthropoda</taxon>
        <taxon>Hexapoda</taxon>
        <taxon>Insecta</taxon>
        <taxon>Pterygota</taxon>
        <taxon>Neoptera</taxon>
        <taxon>Endopterygota</taxon>
        <taxon>Diptera</taxon>
        <taxon>Brachycera</taxon>
        <taxon>Muscomorpha</taxon>
        <taxon>Hippoboscoidea</taxon>
        <taxon>Glossinidae</taxon>
        <taxon>Glossina</taxon>
    </lineage>
</organism>
<keyword evidence="1" id="KW-0547">Nucleotide-binding</keyword>
<evidence type="ECO:0000256" key="3">
    <source>
        <dbReference type="ARBA" id="ARBA00022806"/>
    </source>
</evidence>
<dbReference type="STRING" id="7395.A0A1A9UYT8"/>
<dbReference type="Pfam" id="PF00270">
    <property type="entry name" value="DEAD"/>
    <property type="match status" value="1"/>
</dbReference>
<keyword evidence="4" id="KW-0067">ATP-binding</keyword>
<name>A0A1A9UYT8_GLOAU</name>
<dbReference type="GO" id="GO:0004386">
    <property type="term" value="F:helicase activity"/>
    <property type="evidence" value="ECO:0007669"/>
    <property type="project" value="UniProtKB-KW"/>
</dbReference>
<evidence type="ECO:0000256" key="2">
    <source>
        <dbReference type="ARBA" id="ARBA00022801"/>
    </source>
</evidence>
<dbReference type="InterPro" id="IPR027417">
    <property type="entry name" value="P-loop_NTPase"/>
</dbReference>
<keyword evidence="3" id="KW-0347">Helicase</keyword>
<dbReference type="GO" id="GO:0016787">
    <property type="term" value="F:hydrolase activity"/>
    <property type="evidence" value="ECO:0007669"/>
    <property type="project" value="UniProtKB-KW"/>
</dbReference>
<dbReference type="InterPro" id="IPR011545">
    <property type="entry name" value="DEAD/DEAH_box_helicase_dom"/>
</dbReference>
<dbReference type="PANTHER" id="PTHR47961:SF13">
    <property type="entry name" value="ACTIVATING SIGNAL COINTEGRATOR 1 COMPLEX SUBUNIT 3"/>
    <property type="match status" value="1"/>
</dbReference>
<protein>
    <recommendedName>
        <fullName evidence="5">Helicase ATP-binding domain-containing protein</fullName>
    </recommendedName>
</protein>
<dbReference type="GO" id="GO:0003676">
    <property type="term" value="F:nucleic acid binding"/>
    <property type="evidence" value="ECO:0007669"/>
    <property type="project" value="InterPro"/>
</dbReference>
<dbReference type="AlphaFoldDB" id="A0A1A9UYT8"/>
<feature type="domain" description="Helicase ATP-binding" evidence="5">
    <location>
        <begin position="1"/>
        <end position="146"/>
    </location>
</feature>
<evidence type="ECO:0000256" key="1">
    <source>
        <dbReference type="ARBA" id="ARBA00022741"/>
    </source>
</evidence>
<dbReference type="Gene3D" id="3.40.50.300">
    <property type="entry name" value="P-loop containing nucleotide triphosphate hydrolases"/>
    <property type="match status" value="1"/>
</dbReference>
<dbReference type="EnsemblMetazoa" id="GAUT020124-RA">
    <property type="protein sequence ID" value="GAUT020124-PA"/>
    <property type="gene ID" value="GAUT020124"/>
</dbReference>
<proteinExistence type="predicted"/>
<dbReference type="SUPFAM" id="SSF52540">
    <property type="entry name" value="P-loop containing nucleoside triphosphate hydrolases"/>
    <property type="match status" value="1"/>
</dbReference>
<dbReference type="GO" id="GO:0005524">
    <property type="term" value="F:ATP binding"/>
    <property type="evidence" value="ECO:0007669"/>
    <property type="project" value="UniProtKB-KW"/>
</dbReference>
<dbReference type="VEuPathDB" id="VectorBase:GAUT020124"/>
<evidence type="ECO:0000259" key="5">
    <source>
        <dbReference type="PROSITE" id="PS51192"/>
    </source>
</evidence>
<dbReference type="InterPro" id="IPR014001">
    <property type="entry name" value="Helicase_ATP-bd"/>
</dbReference>
<evidence type="ECO:0000256" key="4">
    <source>
        <dbReference type="ARBA" id="ARBA00022840"/>
    </source>
</evidence>
<keyword evidence="7" id="KW-1185">Reference proteome</keyword>
<sequence>MKICWSVRPQAQVKTNVAMLTLMHTIRTHLENGIINREQFKIVYIAPMKAFVAEMVTIFSKRLKKLNIVVRELIGDMQLTKTEMSGTQILVTTPEKWDVELVTSLISLVKLLTIDEVHLLHGERIPAVEALLARTLRLVQSSQSMR</sequence>
<dbReference type="InterPro" id="IPR050474">
    <property type="entry name" value="Hel308_SKI2-like"/>
</dbReference>
<evidence type="ECO:0000313" key="6">
    <source>
        <dbReference type="EnsemblMetazoa" id="GAUT020124-PA"/>
    </source>
</evidence>
<dbReference type="PROSITE" id="PS51192">
    <property type="entry name" value="HELICASE_ATP_BIND_1"/>
    <property type="match status" value="1"/>
</dbReference>